<keyword evidence="4" id="KW-1185">Reference proteome</keyword>
<evidence type="ECO:0000313" key="4">
    <source>
        <dbReference type="Proteomes" id="UP000325466"/>
    </source>
</evidence>
<dbReference type="GO" id="GO:0018623">
    <property type="term" value="F:benzoate 1,2-dioxygenase activity"/>
    <property type="evidence" value="ECO:0007669"/>
    <property type="project" value="UniProtKB-EC"/>
</dbReference>
<evidence type="ECO:0000313" key="3">
    <source>
        <dbReference type="EMBL" id="GES35228.1"/>
    </source>
</evidence>
<proteinExistence type="inferred from homology"/>
<comment type="similarity">
    <text evidence="1">Belongs to the bacterial ring-hydroxylating dioxygenase beta subunit family.</text>
</comment>
<dbReference type="Pfam" id="PF00866">
    <property type="entry name" value="Ring_hydroxyl_B"/>
    <property type="match status" value="1"/>
</dbReference>
<accession>A0ABQ0YFE3</accession>
<protein>
    <submittedName>
        <fullName evidence="3">Benzoate 1,2-dioxygenase beta subunit</fullName>
        <ecNumber evidence="3">1.14.12.10</ecNumber>
    </submittedName>
</protein>
<comment type="caution">
    <text evidence="3">The sequence shown here is derived from an EMBL/GenBank/DDBJ whole genome shotgun (WGS) entry which is preliminary data.</text>
</comment>
<organism evidence="3 4">
    <name type="scientific">Rhodococcus aetherivorans</name>
    <dbReference type="NCBI Taxonomy" id="191292"/>
    <lineage>
        <taxon>Bacteria</taxon>
        <taxon>Bacillati</taxon>
        <taxon>Actinomycetota</taxon>
        <taxon>Actinomycetes</taxon>
        <taxon>Mycobacteriales</taxon>
        <taxon>Nocardiaceae</taxon>
        <taxon>Rhodococcus</taxon>
    </lineage>
</organism>
<dbReference type="InterPro" id="IPR000391">
    <property type="entry name" value="Rng_hydr_dOase-bsu"/>
</dbReference>
<gene>
    <name evidence="3" type="ORF">RAJCM14343_0475</name>
</gene>
<reference evidence="3 4" key="1">
    <citation type="journal article" date="2018" name="Biodegradation">
        <title>1,4-Dioxane degradation characteristics of Rhodococcus aetherivorans JCM 14343.</title>
        <authorList>
            <person name="Inoue D."/>
            <person name="Tsunoda T."/>
            <person name="Yamamoto N."/>
            <person name="Ike M."/>
            <person name="Sei K."/>
        </authorList>
    </citation>
    <scope>NUCLEOTIDE SEQUENCE [LARGE SCALE GENOMIC DNA]</scope>
    <source>
        <strain evidence="3 4">JCM 14343</strain>
    </source>
</reference>
<dbReference type="InterPro" id="IPR032710">
    <property type="entry name" value="NTF2-like_dom_sf"/>
</dbReference>
<dbReference type="EMBL" id="BLAH01000017">
    <property type="protein sequence ID" value="GES35228.1"/>
    <property type="molecule type" value="Genomic_DNA"/>
</dbReference>
<dbReference type="RefSeq" id="WP_043800069.1">
    <property type="nucleotide sequence ID" value="NZ_BAAAYP010000043.1"/>
</dbReference>
<evidence type="ECO:0000256" key="2">
    <source>
        <dbReference type="ARBA" id="ARBA00023002"/>
    </source>
</evidence>
<dbReference type="SUPFAM" id="SSF54427">
    <property type="entry name" value="NTF2-like"/>
    <property type="match status" value="1"/>
</dbReference>
<dbReference type="PANTHER" id="PTHR41534">
    <property type="entry name" value="BLR3401 PROTEIN"/>
    <property type="match status" value="1"/>
</dbReference>
<dbReference type="Proteomes" id="UP000325466">
    <property type="component" value="Unassembled WGS sequence"/>
</dbReference>
<dbReference type="CDD" id="cd00667">
    <property type="entry name" value="ring_hydroxylating_dioxygenases_beta"/>
    <property type="match status" value="1"/>
</dbReference>
<keyword evidence="2 3" id="KW-0560">Oxidoreductase</keyword>
<name>A0ABQ0YFE3_9NOCA</name>
<dbReference type="EC" id="1.14.12.10" evidence="3"/>
<evidence type="ECO:0000256" key="1">
    <source>
        <dbReference type="ARBA" id="ARBA00009570"/>
    </source>
</evidence>
<dbReference type="PANTHER" id="PTHR41534:SF2">
    <property type="entry name" value="3-PHENYLPROPIONATE_CINNAMIC ACID DIOXYGENASE SUBUNIT BETA"/>
    <property type="match status" value="1"/>
</dbReference>
<dbReference type="Gene3D" id="3.10.450.50">
    <property type="match status" value="1"/>
</dbReference>
<sequence>MTVQSNERHDTSRYSYYLDSAYYDHLAELMGAWQEDWSEPDPRVRSEVENLLYREARLIDDGRFNDWVELFTDECLYWVPTTPGGGDPRREVSHAFDDRRRLMDRIYWLRTGLAFCQIPSSRTRRLVTNVEVLDAPDRRLVRSNFLITEFRAGTTKTYAGWCGHELVRRDEQWRIAVKQVNLVDCEHGHENLTLVL</sequence>